<dbReference type="RefSeq" id="WP_068655005.1">
    <property type="nucleotide sequence ID" value="NZ_CP017770.1"/>
</dbReference>
<dbReference type="PANTHER" id="PTHR46825:SF11">
    <property type="entry name" value="PENICILLIN-BINDING PROTEIN 4"/>
    <property type="match status" value="1"/>
</dbReference>
<name>A0A167FAN3_9BACL</name>
<comment type="subcellular location">
    <subcellularLocation>
        <location evidence="1">Membrane</location>
    </subcellularLocation>
</comment>
<dbReference type="PANTHER" id="PTHR46825">
    <property type="entry name" value="D-ALANYL-D-ALANINE-CARBOXYPEPTIDASE/ENDOPEPTIDASE AMPH"/>
    <property type="match status" value="1"/>
</dbReference>
<dbReference type="InterPro" id="IPR050491">
    <property type="entry name" value="AmpC-like"/>
</dbReference>
<comment type="caution">
    <text evidence="5">The sequence shown here is derived from an EMBL/GenBank/DDBJ whole genome shotgun (WGS) entry which is preliminary data.</text>
</comment>
<dbReference type="KEGG" id="pcx:LPB68_00750"/>
<reference evidence="5 6" key="1">
    <citation type="submission" date="2016-02" db="EMBL/GenBank/DDBJ databases">
        <title>Paenibacillus sp. LPB0068, isolated from Crassostrea gigas.</title>
        <authorList>
            <person name="Shin S.-K."/>
            <person name="Yi H."/>
        </authorList>
    </citation>
    <scope>NUCLEOTIDE SEQUENCE [LARGE SCALE GENOMIC DNA]</scope>
    <source>
        <strain evidence="5 6">LPB0068</strain>
    </source>
</reference>
<evidence type="ECO:0000256" key="3">
    <source>
        <dbReference type="SAM" id="SignalP"/>
    </source>
</evidence>
<evidence type="ECO:0000313" key="6">
    <source>
        <dbReference type="Proteomes" id="UP000077134"/>
    </source>
</evidence>
<dbReference type="Pfam" id="PF00144">
    <property type="entry name" value="Beta-lactamase"/>
    <property type="match status" value="1"/>
</dbReference>
<organism evidence="5 6">
    <name type="scientific">Paenibacillus crassostreae</name>
    <dbReference type="NCBI Taxonomy" id="1763538"/>
    <lineage>
        <taxon>Bacteria</taxon>
        <taxon>Bacillati</taxon>
        <taxon>Bacillota</taxon>
        <taxon>Bacilli</taxon>
        <taxon>Bacillales</taxon>
        <taxon>Paenibacillaceae</taxon>
        <taxon>Paenibacillus</taxon>
    </lineage>
</organism>
<dbReference type="PROSITE" id="PS51257">
    <property type="entry name" value="PROKAR_LIPOPROTEIN"/>
    <property type="match status" value="1"/>
</dbReference>
<dbReference type="STRING" id="1763538.LPB68_00750"/>
<dbReference type="AlphaFoldDB" id="A0A167FAN3"/>
<dbReference type="Gene3D" id="3.40.710.10">
    <property type="entry name" value="DD-peptidase/beta-lactamase superfamily"/>
    <property type="match status" value="1"/>
</dbReference>
<dbReference type="InterPro" id="IPR001466">
    <property type="entry name" value="Beta-lactam-related"/>
</dbReference>
<feature type="chain" id="PRO_5038748153" description="Beta-lactamase-related domain-containing protein" evidence="3">
    <location>
        <begin position="23"/>
        <end position="273"/>
    </location>
</feature>
<protein>
    <recommendedName>
        <fullName evidence="4">Beta-lactamase-related domain-containing protein</fullName>
    </recommendedName>
</protein>
<gene>
    <name evidence="5" type="ORF">PNBC_02785</name>
</gene>
<dbReference type="GO" id="GO:0016020">
    <property type="term" value="C:membrane"/>
    <property type="evidence" value="ECO:0007669"/>
    <property type="project" value="UniProtKB-SubCell"/>
</dbReference>
<keyword evidence="3" id="KW-0732">Signal</keyword>
<evidence type="ECO:0000256" key="1">
    <source>
        <dbReference type="ARBA" id="ARBA00004370"/>
    </source>
</evidence>
<feature type="signal peptide" evidence="3">
    <location>
        <begin position="1"/>
        <end position="22"/>
    </location>
</feature>
<proteinExistence type="predicted"/>
<keyword evidence="2" id="KW-0472">Membrane</keyword>
<keyword evidence="6" id="KW-1185">Reference proteome</keyword>
<accession>A0A167FAN3</accession>
<dbReference type="OrthoDB" id="9803467at2"/>
<dbReference type="EMBL" id="LSFN01000005">
    <property type="protein sequence ID" value="OAB76357.1"/>
    <property type="molecule type" value="Genomic_DNA"/>
</dbReference>
<evidence type="ECO:0000256" key="2">
    <source>
        <dbReference type="ARBA" id="ARBA00023136"/>
    </source>
</evidence>
<dbReference type="Proteomes" id="UP000077134">
    <property type="component" value="Unassembled WGS sequence"/>
</dbReference>
<evidence type="ECO:0000313" key="5">
    <source>
        <dbReference type="EMBL" id="OAB76357.1"/>
    </source>
</evidence>
<evidence type="ECO:0000259" key="4">
    <source>
        <dbReference type="Pfam" id="PF00144"/>
    </source>
</evidence>
<dbReference type="SUPFAM" id="SSF56601">
    <property type="entry name" value="beta-lactamase/transpeptidase-like"/>
    <property type="match status" value="1"/>
</dbReference>
<sequence length="273" mass="31182">MMKVMSKLVIIYLIFILTSCSAPQSEVDHPPEVHKEVIENIPEEKIISFEQKLDDYMDNLNFSGSILLVKNNKVKIAKGYKMANSEEKKINGPDTVFQIGSLTKAFTATAIMQLQEAGKLHIDDPVKKYVKDYPYEKVTLYELLTHTSGIPNFTYFPDYISNMHIQVSVSENIDKFKDKPLEFEPASQFNYSNSGYILLGAVIENVSGESYSQYIEEHIISPLGMERSGYLNVERMTNDVAIGYMEPVNIIPMRVMKYELSRERLEIGVVFSF</sequence>
<feature type="domain" description="Beta-lactamase-related" evidence="4">
    <location>
        <begin position="50"/>
        <end position="245"/>
    </location>
</feature>
<dbReference type="InterPro" id="IPR012338">
    <property type="entry name" value="Beta-lactam/transpept-like"/>
</dbReference>